<evidence type="ECO:0000313" key="2">
    <source>
        <dbReference type="Proteomes" id="UP000269221"/>
    </source>
</evidence>
<dbReference type="EMBL" id="QRBI01000134">
    <property type="protein sequence ID" value="RMC02148.1"/>
    <property type="molecule type" value="Genomic_DNA"/>
</dbReference>
<accession>A0A3M0JM72</accession>
<sequence>MTPAQWQRVTLGSHTFRVLKERLGGPGEQQTVHEPAVSPCGQDDDEILGCTRKNIASKSREMILSLDSALVRHIWSAVSSSGLLSTRETWSSWSRSSRGCKGDEGTGASLFQARLRELGLLSLEERGLRGDLTNAHESLQGGLRGRTRLCSVVLSNSTRGDRQKLIPSKFHGNTRKNFTVQETMHWHRLPRESGESPSLERFQNCPDAILCHVLWDEPARAGRWDQMTTVVPSNHIHSETL</sequence>
<dbReference type="STRING" id="333673.A0A3M0JM72"/>
<name>A0A3M0JM72_HIRRU</name>
<dbReference type="AlphaFoldDB" id="A0A3M0JM72"/>
<dbReference type="Proteomes" id="UP000269221">
    <property type="component" value="Unassembled WGS sequence"/>
</dbReference>
<comment type="caution">
    <text evidence="1">The sequence shown here is derived from an EMBL/GenBank/DDBJ whole genome shotgun (WGS) entry which is preliminary data.</text>
</comment>
<keyword evidence="2" id="KW-1185">Reference proteome</keyword>
<protein>
    <submittedName>
        <fullName evidence="1">Uncharacterized protein</fullName>
    </submittedName>
</protein>
<organism evidence="1 2">
    <name type="scientific">Hirundo rustica rustica</name>
    <dbReference type="NCBI Taxonomy" id="333673"/>
    <lineage>
        <taxon>Eukaryota</taxon>
        <taxon>Metazoa</taxon>
        <taxon>Chordata</taxon>
        <taxon>Craniata</taxon>
        <taxon>Vertebrata</taxon>
        <taxon>Euteleostomi</taxon>
        <taxon>Archelosauria</taxon>
        <taxon>Archosauria</taxon>
        <taxon>Dinosauria</taxon>
        <taxon>Saurischia</taxon>
        <taxon>Theropoda</taxon>
        <taxon>Coelurosauria</taxon>
        <taxon>Aves</taxon>
        <taxon>Neognathae</taxon>
        <taxon>Neoaves</taxon>
        <taxon>Telluraves</taxon>
        <taxon>Australaves</taxon>
        <taxon>Passeriformes</taxon>
        <taxon>Sylvioidea</taxon>
        <taxon>Hirundinidae</taxon>
        <taxon>Hirundo</taxon>
    </lineage>
</organism>
<gene>
    <name evidence="1" type="ORF">DUI87_21315</name>
</gene>
<reference evidence="1 2" key="1">
    <citation type="submission" date="2018-07" db="EMBL/GenBank/DDBJ databases">
        <title>A high quality draft genome assembly of the barn swallow (H. rustica rustica).</title>
        <authorList>
            <person name="Formenti G."/>
            <person name="Chiara M."/>
            <person name="Poveda L."/>
            <person name="Francoijs K.-J."/>
            <person name="Bonisoli-Alquati A."/>
            <person name="Canova L."/>
            <person name="Gianfranceschi L."/>
            <person name="Horner D.S."/>
            <person name="Saino N."/>
        </authorList>
    </citation>
    <scope>NUCLEOTIDE SEQUENCE [LARGE SCALE GENOMIC DNA]</scope>
    <source>
        <strain evidence="1">Chelidonia</strain>
        <tissue evidence="1">Blood</tissue>
    </source>
</reference>
<evidence type="ECO:0000313" key="1">
    <source>
        <dbReference type="EMBL" id="RMC02148.1"/>
    </source>
</evidence>
<proteinExistence type="predicted"/>